<accession>A0A8H6I8P4</accession>
<gene>
    <name evidence="2" type="ORF">DFP72DRAFT_843220</name>
</gene>
<organism evidence="2 3">
    <name type="scientific">Ephemerocybe angulata</name>
    <dbReference type="NCBI Taxonomy" id="980116"/>
    <lineage>
        <taxon>Eukaryota</taxon>
        <taxon>Fungi</taxon>
        <taxon>Dikarya</taxon>
        <taxon>Basidiomycota</taxon>
        <taxon>Agaricomycotina</taxon>
        <taxon>Agaricomycetes</taxon>
        <taxon>Agaricomycetidae</taxon>
        <taxon>Agaricales</taxon>
        <taxon>Agaricineae</taxon>
        <taxon>Psathyrellaceae</taxon>
        <taxon>Ephemerocybe</taxon>
    </lineage>
</organism>
<sequence length="218" mass="24412">MTKQAPNANCIDPRTHELVQRDAQRTHNIQTLPTHSHKNIVFMKDNEYTKAMQLELGAEERKSWMVWTLEFPHSRSSEGATMKDQRDAQAWPEADPTIPHHQQARDSLDLHIECDAVDARLSKNGATQRPTQRTRTTTTPPTKGDRPNTTVYIQPTSYPQPKEHPITTGLYTMRHEDETRAWMGAACRIWSPVIGLRAGLSVVRQAGGGGGNGGQNGE</sequence>
<reference evidence="2 3" key="1">
    <citation type="submission" date="2020-07" db="EMBL/GenBank/DDBJ databases">
        <title>Comparative genomics of pyrophilous fungi reveals a link between fire events and developmental genes.</title>
        <authorList>
            <consortium name="DOE Joint Genome Institute"/>
            <person name="Steindorff A.S."/>
            <person name="Carver A."/>
            <person name="Calhoun S."/>
            <person name="Stillman K."/>
            <person name="Liu H."/>
            <person name="Lipzen A."/>
            <person name="Pangilinan J."/>
            <person name="Labutti K."/>
            <person name="Bruns T.D."/>
            <person name="Grigoriev I.V."/>
        </authorList>
    </citation>
    <scope>NUCLEOTIDE SEQUENCE [LARGE SCALE GENOMIC DNA]</scope>
    <source>
        <strain evidence="2 3">CBS 144469</strain>
    </source>
</reference>
<evidence type="ECO:0000313" key="3">
    <source>
        <dbReference type="Proteomes" id="UP000521943"/>
    </source>
</evidence>
<dbReference type="AlphaFoldDB" id="A0A8H6I8P4"/>
<feature type="region of interest" description="Disordered" evidence="1">
    <location>
        <begin position="122"/>
        <end position="166"/>
    </location>
</feature>
<protein>
    <submittedName>
        <fullName evidence="2">Uncharacterized protein</fullName>
    </submittedName>
</protein>
<evidence type="ECO:0000313" key="2">
    <source>
        <dbReference type="EMBL" id="KAF6760963.1"/>
    </source>
</evidence>
<proteinExistence type="predicted"/>
<name>A0A8H6I8P4_9AGAR</name>
<keyword evidence="3" id="KW-1185">Reference proteome</keyword>
<comment type="caution">
    <text evidence="2">The sequence shown here is derived from an EMBL/GenBank/DDBJ whole genome shotgun (WGS) entry which is preliminary data.</text>
</comment>
<feature type="compositionally biased region" description="Polar residues" evidence="1">
    <location>
        <begin position="147"/>
        <end position="159"/>
    </location>
</feature>
<evidence type="ECO:0000256" key="1">
    <source>
        <dbReference type="SAM" id="MobiDB-lite"/>
    </source>
</evidence>
<dbReference type="EMBL" id="JACGCI010000011">
    <property type="protein sequence ID" value="KAF6760963.1"/>
    <property type="molecule type" value="Genomic_DNA"/>
</dbReference>
<feature type="compositionally biased region" description="Low complexity" evidence="1">
    <location>
        <begin position="127"/>
        <end position="142"/>
    </location>
</feature>
<dbReference type="Proteomes" id="UP000521943">
    <property type="component" value="Unassembled WGS sequence"/>
</dbReference>